<dbReference type="EMBL" id="BSRX01000008">
    <property type="protein sequence ID" value="GLW53727.1"/>
    <property type="molecule type" value="Genomic_DNA"/>
</dbReference>
<evidence type="ECO:0000313" key="1">
    <source>
        <dbReference type="EMBL" id="GLW53727.1"/>
    </source>
</evidence>
<gene>
    <name evidence="1" type="ORF">Kpho01_17380</name>
</gene>
<organism evidence="1 2">
    <name type="scientific">Kitasatospora phosalacinea</name>
    <dbReference type="NCBI Taxonomy" id="2065"/>
    <lineage>
        <taxon>Bacteria</taxon>
        <taxon>Bacillati</taxon>
        <taxon>Actinomycetota</taxon>
        <taxon>Actinomycetes</taxon>
        <taxon>Kitasatosporales</taxon>
        <taxon>Streptomycetaceae</taxon>
        <taxon>Kitasatospora</taxon>
    </lineage>
</organism>
<reference evidence="1" key="1">
    <citation type="submission" date="2023-02" db="EMBL/GenBank/DDBJ databases">
        <title>Kitasatospora phosalacinea NBRC 14362.</title>
        <authorList>
            <person name="Ichikawa N."/>
            <person name="Sato H."/>
            <person name="Tonouchi N."/>
        </authorList>
    </citation>
    <scope>NUCLEOTIDE SEQUENCE</scope>
    <source>
        <strain evidence="1">NBRC 14362</strain>
    </source>
</reference>
<sequence>MAFAGVSVTVPSAAVTPVRTAPSSPVRVTVTPPIPGSSAGVHVPLWSTARTTRTVTEPSAVAGEAEGAATAVAAAKAATTAAARSARRRAAPGTGALVC</sequence>
<dbReference type="AlphaFoldDB" id="A0A9W6UN34"/>
<dbReference type="Proteomes" id="UP001165143">
    <property type="component" value="Unassembled WGS sequence"/>
</dbReference>
<evidence type="ECO:0000313" key="2">
    <source>
        <dbReference type="Proteomes" id="UP001165143"/>
    </source>
</evidence>
<protein>
    <submittedName>
        <fullName evidence="1">Uncharacterized protein</fullName>
    </submittedName>
</protein>
<comment type="caution">
    <text evidence="1">The sequence shown here is derived from an EMBL/GenBank/DDBJ whole genome shotgun (WGS) entry which is preliminary data.</text>
</comment>
<accession>A0A9W6UN34</accession>
<name>A0A9W6UN34_9ACTN</name>
<proteinExistence type="predicted"/>